<organism evidence="3 4">
    <name type="scientific">Armillaria novae-zelandiae</name>
    <dbReference type="NCBI Taxonomy" id="153914"/>
    <lineage>
        <taxon>Eukaryota</taxon>
        <taxon>Fungi</taxon>
        <taxon>Dikarya</taxon>
        <taxon>Basidiomycota</taxon>
        <taxon>Agaricomycotina</taxon>
        <taxon>Agaricomycetes</taxon>
        <taxon>Agaricomycetidae</taxon>
        <taxon>Agaricales</taxon>
        <taxon>Marasmiineae</taxon>
        <taxon>Physalacriaceae</taxon>
        <taxon>Armillaria</taxon>
    </lineage>
</organism>
<accession>A0AA39TFN5</accession>
<evidence type="ECO:0000313" key="3">
    <source>
        <dbReference type="EMBL" id="KAK0486386.1"/>
    </source>
</evidence>
<feature type="compositionally biased region" description="Low complexity" evidence="1">
    <location>
        <begin position="32"/>
        <end position="44"/>
    </location>
</feature>
<protein>
    <recommendedName>
        <fullName evidence="2">BTB domain-containing protein</fullName>
    </recommendedName>
</protein>
<dbReference type="InterPro" id="IPR000210">
    <property type="entry name" value="BTB/POZ_dom"/>
</dbReference>
<evidence type="ECO:0000256" key="1">
    <source>
        <dbReference type="SAM" id="MobiDB-lite"/>
    </source>
</evidence>
<dbReference type="Gene3D" id="3.30.710.10">
    <property type="entry name" value="Potassium Channel Kv1.1, Chain A"/>
    <property type="match status" value="1"/>
</dbReference>
<proteinExistence type="predicted"/>
<dbReference type="InterPro" id="IPR011333">
    <property type="entry name" value="SKP1/BTB/POZ_sf"/>
</dbReference>
<dbReference type="EMBL" id="JAUEPR010000004">
    <property type="protein sequence ID" value="KAK0486386.1"/>
    <property type="molecule type" value="Genomic_DNA"/>
</dbReference>
<evidence type="ECO:0000313" key="4">
    <source>
        <dbReference type="Proteomes" id="UP001175227"/>
    </source>
</evidence>
<feature type="compositionally biased region" description="Low complexity" evidence="1">
    <location>
        <begin position="57"/>
        <end position="66"/>
    </location>
</feature>
<keyword evidence="4" id="KW-1185">Reference proteome</keyword>
<dbReference type="AlphaFoldDB" id="A0AA39TFN5"/>
<dbReference type="PROSITE" id="PS50097">
    <property type="entry name" value="BTB"/>
    <property type="match status" value="1"/>
</dbReference>
<reference evidence="3" key="1">
    <citation type="submission" date="2023-06" db="EMBL/GenBank/DDBJ databases">
        <authorList>
            <consortium name="Lawrence Berkeley National Laboratory"/>
            <person name="Ahrendt S."/>
            <person name="Sahu N."/>
            <person name="Indic B."/>
            <person name="Wong-Bajracharya J."/>
            <person name="Merenyi Z."/>
            <person name="Ke H.-M."/>
            <person name="Monk M."/>
            <person name="Kocsube S."/>
            <person name="Drula E."/>
            <person name="Lipzen A."/>
            <person name="Balint B."/>
            <person name="Henrissat B."/>
            <person name="Andreopoulos B."/>
            <person name="Martin F.M."/>
            <person name="Harder C.B."/>
            <person name="Rigling D."/>
            <person name="Ford K.L."/>
            <person name="Foster G.D."/>
            <person name="Pangilinan J."/>
            <person name="Papanicolaou A."/>
            <person name="Barry K."/>
            <person name="LaButti K."/>
            <person name="Viragh M."/>
            <person name="Koriabine M."/>
            <person name="Yan M."/>
            <person name="Riley R."/>
            <person name="Champramary S."/>
            <person name="Plett K.L."/>
            <person name="Tsai I.J."/>
            <person name="Slot J."/>
            <person name="Sipos G."/>
            <person name="Plett J."/>
            <person name="Nagy L.G."/>
            <person name="Grigoriev I.V."/>
        </authorList>
    </citation>
    <scope>NUCLEOTIDE SEQUENCE</scope>
    <source>
        <strain evidence="3">ICMP 16352</strain>
    </source>
</reference>
<evidence type="ECO:0000259" key="2">
    <source>
        <dbReference type="PROSITE" id="PS50097"/>
    </source>
</evidence>
<dbReference type="Proteomes" id="UP001175227">
    <property type="component" value="Unassembled WGS sequence"/>
</dbReference>
<comment type="caution">
    <text evidence="3">The sequence shown here is derived from an EMBL/GenBank/DDBJ whole genome shotgun (WGS) entry which is preliminary data.</text>
</comment>
<sequence length="326" mass="36515">MIAMPPSPVAGDPLSRSPSRRGRSKNRSPINSYRSSSESVVVLRSRAHSEVSRSRSRSVSRSSSPSYIPPICVSTPLPVHCPGPPPSMVTIVPCASSVSSRSRPVSRSSRSFPLGVAPIRWAPITVLHHPRFYFQDGNVTLEIERMGNYTIQYKIHRHFLVMSSSVFAEELPPSVIFKYLPSDVDQQAFELVLSLFYPRDCFSGHDIQSESDWHKVLIFACRYKMTVIRDMALTKVPSLDPIVLKAELAAKYGLKDWLVPAYTDLCIKDLTTRKGWSADEGRKIGLDGLLALVDLKQDIMVRLGEYLDREKVAKTVEEKLKGLNMI</sequence>
<feature type="region of interest" description="Disordered" evidence="1">
    <location>
        <begin position="1"/>
        <end position="66"/>
    </location>
</feature>
<gene>
    <name evidence="3" type="ORF">IW261DRAFT_1455237</name>
</gene>
<name>A0AA39TFN5_9AGAR</name>
<dbReference type="SUPFAM" id="SSF54695">
    <property type="entry name" value="POZ domain"/>
    <property type="match status" value="1"/>
</dbReference>
<feature type="domain" description="BTB" evidence="2">
    <location>
        <begin position="137"/>
        <end position="197"/>
    </location>
</feature>